<keyword evidence="10" id="KW-1185">Reference proteome</keyword>
<reference evidence="9 10" key="1">
    <citation type="submission" date="2020-08" db="EMBL/GenBank/DDBJ databases">
        <title>Genomic Encyclopedia of Type Strains, Phase IV (KMG-IV): sequencing the most valuable type-strain genomes for metagenomic binning, comparative biology and taxonomic classification.</title>
        <authorList>
            <person name="Goeker M."/>
        </authorList>
    </citation>
    <scope>NUCLEOTIDE SEQUENCE [LARGE SCALE GENOMIC DNA]</scope>
    <source>
        <strain evidence="9 10">DSM 26385</strain>
    </source>
</reference>
<dbReference type="AlphaFoldDB" id="A0A7W6P0B6"/>
<dbReference type="EC" id="1.1.1.169" evidence="2"/>
<keyword evidence="9" id="KW-0560">Oxidoreductase</keyword>
<dbReference type="InterPro" id="IPR013328">
    <property type="entry name" value="6PGD_dom2"/>
</dbReference>
<dbReference type="InterPro" id="IPR013752">
    <property type="entry name" value="KPA_reductase"/>
</dbReference>
<evidence type="ECO:0000256" key="6">
    <source>
        <dbReference type="ARBA" id="ARBA00048793"/>
    </source>
</evidence>
<name>A0A7W6P0B6_9HYPH</name>
<dbReference type="PANTHER" id="PTHR21708">
    <property type="entry name" value="PROBABLE 2-DEHYDROPANTOATE 2-REDUCTASE"/>
    <property type="match status" value="1"/>
</dbReference>
<dbReference type="UniPathway" id="UPA00028">
    <property type="reaction ID" value="UER00004"/>
</dbReference>
<evidence type="ECO:0000256" key="4">
    <source>
        <dbReference type="ARBA" id="ARBA00022655"/>
    </source>
</evidence>
<dbReference type="Pfam" id="PF08546">
    <property type="entry name" value="ApbA_C"/>
    <property type="match status" value="1"/>
</dbReference>
<keyword evidence="4" id="KW-0566">Pantothenate biosynthesis</keyword>
<dbReference type="RefSeq" id="WP_183790327.1">
    <property type="nucleotide sequence ID" value="NZ_JACIDU010000003.1"/>
</dbReference>
<dbReference type="InterPro" id="IPR013332">
    <property type="entry name" value="KPR_N"/>
</dbReference>
<feature type="domain" description="Ketopantoate reductase N-terminal" evidence="7">
    <location>
        <begin position="6"/>
        <end position="179"/>
    </location>
</feature>
<dbReference type="SUPFAM" id="SSF48179">
    <property type="entry name" value="6-phosphogluconate dehydrogenase C-terminal domain-like"/>
    <property type="match status" value="1"/>
</dbReference>
<dbReference type="Gene3D" id="1.10.1040.10">
    <property type="entry name" value="N-(1-d-carboxylethyl)-l-norvaline Dehydrogenase, domain 2"/>
    <property type="match status" value="1"/>
</dbReference>
<dbReference type="GO" id="GO:0005737">
    <property type="term" value="C:cytoplasm"/>
    <property type="evidence" value="ECO:0007669"/>
    <property type="project" value="TreeGrafter"/>
</dbReference>
<proteinExistence type="predicted"/>
<dbReference type="Proteomes" id="UP000584824">
    <property type="component" value="Unassembled WGS sequence"/>
</dbReference>
<evidence type="ECO:0000256" key="2">
    <source>
        <dbReference type="ARBA" id="ARBA00013014"/>
    </source>
</evidence>
<dbReference type="EMBL" id="JACIDU010000003">
    <property type="protein sequence ID" value="MBB4102607.1"/>
    <property type="molecule type" value="Genomic_DNA"/>
</dbReference>
<dbReference type="GO" id="GO:0015940">
    <property type="term" value="P:pantothenate biosynthetic process"/>
    <property type="evidence" value="ECO:0007669"/>
    <property type="project" value="UniProtKB-UniPathway"/>
</dbReference>
<accession>A0A7W6P0B6</accession>
<dbReference type="InterPro" id="IPR008927">
    <property type="entry name" value="6-PGluconate_DH-like_C_sf"/>
</dbReference>
<evidence type="ECO:0000256" key="1">
    <source>
        <dbReference type="ARBA" id="ARBA00004994"/>
    </source>
</evidence>
<comment type="caution">
    <text evidence="9">The sequence shown here is derived from an EMBL/GenBank/DDBJ whole genome shotgun (WGS) entry which is preliminary data.</text>
</comment>
<dbReference type="Gene3D" id="3.40.50.720">
    <property type="entry name" value="NAD(P)-binding Rossmann-like Domain"/>
    <property type="match status" value="1"/>
</dbReference>
<comment type="pathway">
    <text evidence="1">Cofactor biosynthesis; (R)-pantothenate biosynthesis; (R)-pantoate from 3-methyl-2-oxobutanoate: step 2/2.</text>
</comment>
<evidence type="ECO:0000313" key="9">
    <source>
        <dbReference type="EMBL" id="MBB4102607.1"/>
    </source>
</evidence>
<dbReference type="NCBIfam" id="NF005089">
    <property type="entry name" value="PRK06522.1-4"/>
    <property type="match status" value="1"/>
</dbReference>
<evidence type="ECO:0000259" key="7">
    <source>
        <dbReference type="Pfam" id="PF02558"/>
    </source>
</evidence>
<dbReference type="PANTHER" id="PTHR21708:SF45">
    <property type="entry name" value="2-DEHYDROPANTOATE 2-REDUCTASE"/>
    <property type="match status" value="1"/>
</dbReference>
<organism evidence="9 10">
    <name type="scientific">Allorhizobium borbori</name>
    <dbReference type="NCBI Taxonomy" id="485907"/>
    <lineage>
        <taxon>Bacteria</taxon>
        <taxon>Pseudomonadati</taxon>
        <taxon>Pseudomonadota</taxon>
        <taxon>Alphaproteobacteria</taxon>
        <taxon>Hyphomicrobiales</taxon>
        <taxon>Rhizobiaceae</taxon>
        <taxon>Rhizobium/Agrobacterium group</taxon>
        <taxon>Allorhizobium</taxon>
    </lineage>
</organism>
<comment type="catalytic activity">
    <reaction evidence="6">
        <text>(R)-pantoate + NADP(+) = 2-dehydropantoate + NADPH + H(+)</text>
        <dbReference type="Rhea" id="RHEA:16233"/>
        <dbReference type="ChEBI" id="CHEBI:11561"/>
        <dbReference type="ChEBI" id="CHEBI:15378"/>
        <dbReference type="ChEBI" id="CHEBI:15980"/>
        <dbReference type="ChEBI" id="CHEBI:57783"/>
        <dbReference type="ChEBI" id="CHEBI:58349"/>
        <dbReference type="EC" id="1.1.1.169"/>
    </reaction>
</comment>
<evidence type="ECO:0000313" key="10">
    <source>
        <dbReference type="Proteomes" id="UP000584824"/>
    </source>
</evidence>
<dbReference type="FunFam" id="1.10.1040.10:FF:000017">
    <property type="entry name" value="2-dehydropantoate 2-reductase"/>
    <property type="match status" value="1"/>
</dbReference>
<dbReference type="GO" id="GO:0008677">
    <property type="term" value="F:2-dehydropantoate 2-reductase activity"/>
    <property type="evidence" value="ECO:0007669"/>
    <property type="project" value="UniProtKB-EC"/>
</dbReference>
<protein>
    <recommendedName>
        <fullName evidence="3">2-dehydropantoate 2-reductase</fullName>
        <ecNumber evidence="2">1.1.1.169</ecNumber>
    </recommendedName>
    <alternativeName>
        <fullName evidence="5">Ketopantoate reductase</fullName>
    </alternativeName>
</protein>
<evidence type="ECO:0000259" key="8">
    <source>
        <dbReference type="Pfam" id="PF08546"/>
    </source>
</evidence>
<evidence type="ECO:0000256" key="3">
    <source>
        <dbReference type="ARBA" id="ARBA00019465"/>
    </source>
</evidence>
<sequence>MTFRNICIYGAGALGGAIAAKFSSGLAGEAEVSAVARGAHLARMREKGLTIIEDGVDEPKVHRLTATDDPRELGAQDLVITGLKGHQLAAAAEGLATLLKPETRVVMILNGVPWWYFHGDPDPAHAGTQLEALDPGGTLWRLIGPERIIGCVAYQGGEVVEPGTIHLYHKKRLILGEPDGSASADIETVAALLNRCGLVGEATTAIRAEIWTKLMNNAAFNPVSALTRATMAPLLSDPAIVATMGDIMREVKAVAAAFGVNLAIDVDQRLEDSRAIPDVRTSMLQDLLAGRPLEIVSVLGMVIELARMASVPVPTCRTTYALTVRLDEENRRTA</sequence>
<dbReference type="Pfam" id="PF02558">
    <property type="entry name" value="ApbA"/>
    <property type="match status" value="1"/>
</dbReference>
<gene>
    <name evidence="9" type="ORF">GGQ66_001142</name>
</gene>
<feature type="domain" description="Ketopantoate reductase C-terminal" evidence="8">
    <location>
        <begin position="206"/>
        <end position="322"/>
    </location>
</feature>
<dbReference type="InterPro" id="IPR036291">
    <property type="entry name" value="NAD(P)-bd_dom_sf"/>
</dbReference>
<dbReference type="SUPFAM" id="SSF51735">
    <property type="entry name" value="NAD(P)-binding Rossmann-fold domains"/>
    <property type="match status" value="1"/>
</dbReference>
<dbReference type="InterPro" id="IPR051402">
    <property type="entry name" value="KPR-Related"/>
</dbReference>
<evidence type="ECO:0000256" key="5">
    <source>
        <dbReference type="ARBA" id="ARBA00032024"/>
    </source>
</evidence>